<keyword evidence="3" id="KW-1185">Reference proteome</keyword>
<feature type="chain" id="PRO_5024957208" description="EGF-like domain-containing protein" evidence="1">
    <location>
        <begin position="28"/>
        <end position="292"/>
    </location>
</feature>
<dbReference type="EMBL" id="ML736259">
    <property type="protein sequence ID" value="KAE8375525.1"/>
    <property type="molecule type" value="Genomic_DNA"/>
</dbReference>
<accession>A0A5N7B0H3</accession>
<organism evidence="2 3">
    <name type="scientific">Aspergillus bertholletiae</name>
    <dbReference type="NCBI Taxonomy" id="1226010"/>
    <lineage>
        <taxon>Eukaryota</taxon>
        <taxon>Fungi</taxon>
        <taxon>Dikarya</taxon>
        <taxon>Ascomycota</taxon>
        <taxon>Pezizomycotina</taxon>
        <taxon>Eurotiomycetes</taxon>
        <taxon>Eurotiomycetidae</taxon>
        <taxon>Eurotiales</taxon>
        <taxon>Aspergillaceae</taxon>
        <taxon>Aspergillus</taxon>
        <taxon>Aspergillus subgen. Circumdati</taxon>
    </lineage>
</organism>
<protein>
    <recommendedName>
        <fullName evidence="4">EGF-like domain-containing protein</fullName>
    </recommendedName>
</protein>
<evidence type="ECO:0008006" key="4">
    <source>
        <dbReference type="Google" id="ProtNLM"/>
    </source>
</evidence>
<keyword evidence="1" id="KW-0732">Signal</keyword>
<sequence>MTEQRLSFKTLSSVFMLICLLPWNTRAATPTCNTQDLSANNVAKCDCAKSFSNAGCKQCIDPYCKVPVKPSLVPNTCSDGCVTANLNCDTCFIYFGGLCECLKGTATSCRKSGNWWMLNSHTIITSSQRIPGILQVGTDNGGWQLGQTILKEGTTSISPKVKLSRKYGTLSLNSVLVRDQEQVHIHLCENTNSQLRKYLSSSAVKRSNYQTMKAIPTTLPGYPSDSIHCQASQSKSDSNIDVAKITSDYLKTVTSGCDMDHVGNGLITDDDDYSWVCVTTQQSSGEQLFCGT</sequence>
<name>A0A5N7B0H3_9EURO</name>
<feature type="signal peptide" evidence="1">
    <location>
        <begin position="1"/>
        <end position="27"/>
    </location>
</feature>
<evidence type="ECO:0000313" key="2">
    <source>
        <dbReference type="EMBL" id="KAE8375525.1"/>
    </source>
</evidence>
<dbReference type="AlphaFoldDB" id="A0A5N7B0H3"/>
<evidence type="ECO:0000313" key="3">
    <source>
        <dbReference type="Proteomes" id="UP000326198"/>
    </source>
</evidence>
<dbReference type="Proteomes" id="UP000326198">
    <property type="component" value="Unassembled WGS sequence"/>
</dbReference>
<gene>
    <name evidence="2" type="ORF">BDV26DRAFT_294996</name>
</gene>
<dbReference type="OrthoDB" id="4932058at2759"/>
<reference evidence="2 3" key="1">
    <citation type="submission" date="2019-04" db="EMBL/GenBank/DDBJ databases">
        <title>Friends and foes A comparative genomics studyof 23 Aspergillus species from section Flavi.</title>
        <authorList>
            <consortium name="DOE Joint Genome Institute"/>
            <person name="Kjaerbolling I."/>
            <person name="Vesth T."/>
            <person name="Frisvad J.C."/>
            <person name="Nybo J.L."/>
            <person name="Theobald S."/>
            <person name="Kildgaard S."/>
            <person name="Isbrandt T."/>
            <person name="Kuo A."/>
            <person name="Sato A."/>
            <person name="Lyhne E.K."/>
            <person name="Kogle M.E."/>
            <person name="Wiebenga A."/>
            <person name="Kun R.S."/>
            <person name="Lubbers R.J."/>
            <person name="Makela M.R."/>
            <person name="Barry K."/>
            <person name="Chovatia M."/>
            <person name="Clum A."/>
            <person name="Daum C."/>
            <person name="Haridas S."/>
            <person name="He G."/>
            <person name="LaButti K."/>
            <person name="Lipzen A."/>
            <person name="Mondo S."/>
            <person name="Riley R."/>
            <person name="Salamov A."/>
            <person name="Simmons B.A."/>
            <person name="Magnuson J.K."/>
            <person name="Henrissat B."/>
            <person name="Mortensen U.H."/>
            <person name="Larsen T.O."/>
            <person name="Devries R.P."/>
            <person name="Grigoriev I.V."/>
            <person name="Machida M."/>
            <person name="Baker S.E."/>
            <person name="Andersen M.R."/>
        </authorList>
    </citation>
    <scope>NUCLEOTIDE SEQUENCE [LARGE SCALE GENOMIC DNA]</scope>
    <source>
        <strain evidence="2 3">IBT 29228</strain>
    </source>
</reference>
<proteinExistence type="predicted"/>
<evidence type="ECO:0000256" key="1">
    <source>
        <dbReference type="SAM" id="SignalP"/>
    </source>
</evidence>